<dbReference type="Proteomes" id="UP000265520">
    <property type="component" value="Unassembled WGS sequence"/>
</dbReference>
<dbReference type="InterPro" id="IPR027356">
    <property type="entry name" value="NPH3_dom"/>
</dbReference>
<sequence length="76" mass="8281">MAIMEANTHAAKIERLPLGAVVQVLFSKQLKLGTSVRLLLIGYFASNNLDKSLLLGDIYMTSTIQKGGRILAAYQT</sequence>
<evidence type="ECO:0000259" key="2">
    <source>
        <dbReference type="PROSITE" id="PS51649"/>
    </source>
</evidence>
<dbReference type="EMBL" id="LXQA010125657">
    <property type="protein sequence ID" value="MCI21575.1"/>
    <property type="molecule type" value="Genomic_DNA"/>
</dbReference>
<organism evidence="3 4">
    <name type="scientific">Trifolium medium</name>
    <dbReference type="NCBI Taxonomy" id="97028"/>
    <lineage>
        <taxon>Eukaryota</taxon>
        <taxon>Viridiplantae</taxon>
        <taxon>Streptophyta</taxon>
        <taxon>Embryophyta</taxon>
        <taxon>Tracheophyta</taxon>
        <taxon>Spermatophyta</taxon>
        <taxon>Magnoliopsida</taxon>
        <taxon>eudicotyledons</taxon>
        <taxon>Gunneridae</taxon>
        <taxon>Pentapetalae</taxon>
        <taxon>rosids</taxon>
        <taxon>fabids</taxon>
        <taxon>Fabales</taxon>
        <taxon>Fabaceae</taxon>
        <taxon>Papilionoideae</taxon>
        <taxon>50 kb inversion clade</taxon>
        <taxon>NPAAA clade</taxon>
        <taxon>Hologalegina</taxon>
        <taxon>IRL clade</taxon>
        <taxon>Trifolieae</taxon>
        <taxon>Trifolium</taxon>
    </lineage>
</organism>
<evidence type="ECO:0000313" key="3">
    <source>
        <dbReference type="EMBL" id="MCI21575.1"/>
    </source>
</evidence>
<accession>A0A392QE75</accession>
<comment type="similarity">
    <text evidence="1">Belongs to the NPH3 family.</text>
</comment>
<name>A0A392QE75_9FABA</name>
<keyword evidence="4" id="KW-1185">Reference proteome</keyword>
<comment type="caution">
    <text evidence="3">The sequence shown here is derived from an EMBL/GenBank/DDBJ whole genome shotgun (WGS) entry which is preliminary data.</text>
</comment>
<dbReference type="PROSITE" id="PS51649">
    <property type="entry name" value="NPH3"/>
    <property type="match status" value="1"/>
</dbReference>
<feature type="domain" description="NPH3" evidence="2">
    <location>
        <begin position="1"/>
        <end position="31"/>
    </location>
</feature>
<reference evidence="3 4" key="1">
    <citation type="journal article" date="2018" name="Front. Plant Sci.">
        <title>Red Clover (Trifolium pratense) and Zigzag Clover (T. medium) - A Picture of Genomic Similarities and Differences.</title>
        <authorList>
            <person name="Dluhosova J."/>
            <person name="Istvanek J."/>
            <person name="Nedelnik J."/>
            <person name="Repkova J."/>
        </authorList>
    </citation>
    <scope>NUCLEOTIDE SEQUENCE [LARGE SCALE GENOMIC DNA]</scope>
    <source>
        <strain evidence="4">cv. 10/8</strain>
        <tissue evidence="3">Leaf</tissue>
    </source>
</reference>
<proteinExistence type="inferred from homology"/>
<dbReference type="AlphaFoldDB" id="A0A392QE75"/>
<evidence type="ECO:0000256" key="1">
    <source>
        <dbReference type="PROSITE-ProRule" id="PRU00982"/>
    </source>
</evidence>
<evidence type="ECO:0000313" key="4">
    <source>
        <dbReference type="Proteomes" id="UP000265520"/>
    </source>
</evidence>
<protein>
    <recommendedName>
        <fullName evidence="2">NPH3 domain-containing protein</fullName>
    </recommendedName>
</protein>